<sequence>MNKIKSALTEIKASVSTHKLQRVHQLCPTQGLSPCCHHRG</sequence>
<organism evidence="1">
    <name type="scientific">Anguilla anguilla</name>
    <name type="common">European freshwater eel</name>
    <name type="synonym">Muraena anguilla</name>
    <dbReference type="NCBI Taxonomy" id="7936"/>
    <lineage>
        <taxon>Eukaryota</taxon>
        <taxon>Metazoa</taxon>
        <taxon>Chordata</taxon>
        <taxon>Craniata</taxon>
        <taxon>Vertebrata</taxon>
        <taxon>Euteleostomi</taxon>
        <taxon>Actinopterygii</taxon>
        <taxon>Neopterygii</taxon>
        <taxon>Teleostei</taxon>
        <taxon>Anguilliformes</taxon>
        <taxon>Anguillidae</taxon>
        <taxon>Anguilla</taxon>
    </lineage>
</organism>
<name>A0A0E9W7N2_ANGAN</name>
<evidence type="ECO:0000313" key="1">
    <source>
        <dbReference type="EMBL" id="JAH86301.1"/>
    </source>
</evidence>
<dbReference type="EMBL" id="GBXM01022276">
    <property type="protein sequence ID" value="JAH86301.1"/>
    <property type="molecule type" value="Transcribed_RNA"/>
</dbReference>
<protein>
    <submittedName>
        <fullName evidence="1">Uncharacterized protein</fullName>
    </submittedName>
</protein>
<dbReference type="AlphaFoldDB" id="A0A0E9W7N2"/>
<proteinExistence type="predicted"/>
<reference evidence="1" key="1">
    <citation type="submission" date="2014-11" db="EMBL/GenBank/DDBJ databases">
        <authorList>
            <person name="Amaro Gonzalez C."/>
        </authorList>
    </citation>
    <scope>NUCLEOTIDE SEQUENCE</scope>
</reference>
<reference evidence="1" key="2">
    <citation type="journal article" date="2015" name="Fish Shellfish Immunol.">
        <title>Early steps in the European eel (Anguilla anguilla)-Vibrio vulnificus interaction in the gills: Role of the RtxA13 toxin.</title>
        <authorList>
            <person name="Callol A."/>
            <person name="Pajuelo D."/>
            <person name="Ebbesson L."/>
            <person name="Teles M."/>
            <person name="MacKenzie S."/>
            <person name="Amaro C."/>
        </authorList>
    </citation>
    <scope>NUCLEOTIDE SEQUENCE</scope>
</reference>
<accession>A0A0E9W7N2</accession>